<proteinExistence type="predicted"/>
<dbReference type="InterPro" id="IPR029063">
    <property type="entry name" value="SAM-dependent_MTases_sf"/>
</dbReference>
<accession>A0A2W2IQ80</accession>
<keyword evidence="1" id="KW-0489">Methyltransferase</keyword>
<keyword evidence="2" id="KW-1185">Reference proteome</keyword>
<reference evidence="1 2" key="1">
    <citation type="submission" date="2018-01" db="EMBL/GenBank/DDBJ databases">
        <title>Draft genome sequence of Sphaerisporangium sp. 7K107.</title>
        <authorList>
            <person name="Sahin N."/>
            <person name="Saygin H."/>
            <person name="Ay H."/>
        </authorList>
    </citation>
    <scope>NUCLEOTIDE SEQUENCE [LARGE SCALE GENOMIC DNA]</scope>
    <source>
        <strain evidence="1 2">7K107</strain>
    </source>
</reference>
<dbReference type="Proteomes" id="UP000248544">
    <property type="component" value="Unassembled WGS sequence"/>
</dbReference>
<evidence type="ECO:0000313" key="1">
    <source>
        <dbReference type="EMBL" id="PZG51934.1"/>
    </source>
</evidence>
<sequence length="208" mass="23106">MTIGTNEANIARVYDYVLGGKDNLAADRAVGDAIMAKAPHVRMLAWENRRFLVRSVRRLVGHHRVHQFLDIGCGLPTQENVHEVAQALAPQTKVVYVDSDPVVIAHGRALLTTNPGTAMLEADLRDPDLILRRAAETLDFDRPIALMMIAILHFFPDDTGVHDIVRRLVDALPSGSYLVISHVERQPRLEKIVAGLRRPRRPAGLPGR</sequence>
<dbReference type="InterPro" id="IPR006764">
    <property type="entry name" value="SAM_dep_MeTrfase_SAV2177_type"/>
</dbReference>
<evidence type="ECO:0000313" key="2">
    <source>
        <dbReference type="Proteomes" id="UP000248544"/>
    </source>
</evidence>
<comment type="caution">
    <text evidence="1">The sequence shown here is derived from an EMBL/GenBank/DDBJ whole genome shotgun (WGS) entry which is preliminary data.</text>
</comment>
<gene>
    <name evidence="1" type="ORF">C1I98_08005</name>
</gene>
<keyword evidence="1" id="KW-0808">Transferase</keyword>
<dbReference type="AlphaFoldDB" id="A0A2W2IQ80"/>
<name>A0A2W2IQ80_9ACTN</name>
<dbReference type="SUPFAM" id="SSF53335">
    <property type="entry name" value="S-adenosyl-L-methionine-dependent methyltransferases"/>
    <property type="match status" value="1"/>
</dbReference>
<organism evidence="1 2">
    <name type="scientific">Spongiactinospora gelatinilytica</name>
    <dbReference type="NCBI Taxonomy" id="2666298"/>
    <lineage>
        <taxon>Bacteria</taxon>
        <taxon>Bacillati</taxon>
        <taxon>Actinomycetota</taxon>
        <taxon>Actinomycetes</taxon>
        <taxon>Streptosporangiales</taxon>
        <taxon>Streptosporangiaceae</taxon>
        <taxon>Spongiactinospora</taxon>
    </lineage>
</organism>
<dbReference type="Gene3D" id="3.40.50.150">
    <property type="entry name" value="Vaccinia Virus protein VP39"/>
    <property type="match status" value="1"/>
</dbReference>
<dbReference type="EMBL" id="POUA01000040">
    <property type="protein sequence ID" value="PZG51934.1"/>
    <property type="molecule type" value="Genomic_DNA"/>
</dbReference>
<dbReference type="RefSeq" id="WP_111166443.1">
    <property type="nucleotide sequence ID" value="NZ_POUA01000040.1"/>
</dbReference>
<dbReference type="Pfam" id="PF04672">
    <property type="entry name" value="Methyltransf_19"/>
    <property type="match status" value="1"/>
</dbReference>
<dbReference type="GO" id="GO:0032259">
    <property type="term" value="P:methylation"/>
    <property type="evidence" value="ECO:0007669"/>
    <property type="project" value="UniProtKB-KW"/>
</dbReference>
<dbReference type="GO" id="GO:0008168">
    <property type="term" value="F:methyltransferase activity"/>
    <property type="evidence" value="ECO:0007669"/>
    <property type="project" value="UniProtKB-KW"/>
</dbReference>
<protein>
    <submittedName>
        <fullName evidence="1">Methyltransferase</fullName>
    </submittedName>
</protein>